<evidence type="ECO:0000256" key="3">
    <source>
        <dbReference type="ARBA" id="ARBA00022448"/>
    </source>
</evidence>
<evidence type="ECO:0000313" key="9">
    <source>
        <dbReference type="EMBL" id="NBZ87898.1"/>
    </source>
</evidence>
<dbReference type="PANTHER" id="PTHR30269:SF0">
    <property type="entry name" value="MEMBRANE TRANSPORTER PROTEIN YFCA-RELATED"/>
    <property type="match status" value="1"/>
</dbReference>
<dbReference type="InterPro" id="IPR052017">
    <property type="entry name" value="TSUP"/>
</dbReference>
<name>A0AAE4Y8I4_9RHOB</name>
<feature type="transmembrane region" description="Helical" evidence="8">
    <location>
        <begin position="231"/>
        <end position="251"/>
    </location>
</feature>
<feature type="transmembrane region" description="Helical" evidence="8">
    <location>
        <begin position="105"/>
        <end position="124"/>
    </location>
</feature>
<dbReference type="Proteomes" id="UP001193501">
    <property type="component" value="Unassembled WGS sequence"/>
</dbReference>
<evidence type="ECO:0000256" key="6">
    <source>
        <dbReference type="ARBA" id="ARBA00022989"/>
    </source>
</evidence>
<dbReference type="PANTHER" id="PTHR30269">
    <property type="entry name" value="TRANSMEMBRANE PROTEIN YFCA"/>
    <property type="match status" value="1"/>
</dbReference>
<keyword evidence="7 8" id="KW-0472">Membrane</keyword>
<keyword evidence="6 8" id="KW-1133">Transmembrane helix</keyword>
<evidence type="ECO:0000256" key="5">
    <source>
        <dbReference type="ARBA" id="ARBA00022692"/>
    </source>
</evidence>
<dbReference type="AlphaFoldDB" id="A0AAE4Y8I4"/>
<dbReference type="Pfam" id="PF01925">
    <property type="entry name" value="TauE"/>
    <property type="match status" value="1"/>
</dbReference>
<proteinExistence type="inferred from homology"/>
<dbReference type="InterPro" id="IPR002781">
    <property type="entry name" value="TM_pro_TauE-like"/>
</dbReference>
<evidence type="ECO:0000256" key="7">
    <source>
        <dbReference type="ARBA" id="ARBA00023136"/>
    </source>
</evidence>
<feature type="transmembrane region" description="Helical" evidence="8">
    <location>
        <begin position="179"/>
        <end position="200"/>
    </location>
</feature>
<feature type="transmembrane region" description="Helical" evidence="8">
    <location>
        <begin position="6"/>
        <end position="34"/>
    </location>
</feature>
<keyword evidence="4 8" id="KW-1003">Cell membrane</keyword>
<comment type="similarity">
    <text evidence="2 8">Belongs to the 4-toluene sulfonate uptake permease (TSUP) (TC 2.A.102) family.</text>
</comment>
<dbReference type="RefSeq" id="WP_168774707.1">
    <property type="nucleotide sequence ID" value="NZ_JAABNR010000008.1"/>
</dbReference>
<feature type="transmembrane region" description="Helical" evidence="8">
    <location>
        <begin position="206"/>
        <end position="224"/>
    </location>
</feature>
<evidence type="ECO:0000256" key="2">
    <source>
        <dbReference type="ARBA" id="ARBA00009142"/>
    </source>
</evidence>
<evidence type="ECO:0000256" key="4">
    <source>
        <dbReference type="ARBA" id="ARBA00022475"/>
    </source>
</evidence>
<evidence type="ECO:0000313" key="10">
    <source>
        <dbReference type="Proteomes" id="UP001193501"/>
    </source>
</evidence>
<dbReference type="GO" id="GO:0005886">
    <property type="term" value="C:plasma membrane"/>
    <property type="evidence" value="ECO:0007669"/>
    <property type="project" value="UniProtKB-SubCell"/>
</dbReference>
<feature type="transmembrane region" description="Helical" evidence="8">
    <location>
        <begin position="75"/>
        <end position="93"/>
    </location>
</feature>
<keyword evidence="3" id="KW-0813">Transport</keyword>
<comment type="caution">
    <text evidence="9">The sequence shown here is derived from an EMBL/GenBank/DDBJ whole genome shotgun (WGS) entry which is preliminary data.</text>
</comment>
<sequence>MTLTEILLLYAGGLLAGVINVIVGGAGFLTFPLLLAAGMTEIEANASNFVAVLPANLVGTWVYRHEMKVIPHLPLRLGLAATGGLLGAVLLITTGEQSFQAAIPWLLLFATTSFAVGPTIRAGVERLGSFDRGRWLGLQLALEFGVYVYSGYFGLGMGIILFAIYGVFTTMTIHEGNAVRNITTSVSSLVAIGLFIRGGLIDWGPALIMMAGAVCGGYVAVKVARSIPAVVVRRSILVWAVVLTAVAFWRYL</sequence>
<reference evidence="9" key="1">
    <citation type="submission" date="2020-01" db="EMBL/GenBank/DDBJ databases">
        <authorList>
            <person name="Chen W.-M."/>
        </authorList>
    </citation>
    <scope>NUCLEOTIDE SEQUENCE</scope>
    <source>
        <strain evidence="9">CYK-10</strain>
    </source>
</reference>
<accession>A0AAE4Y8I4</accession>
<keyword evidence="10" id="KW-1185">Reference proteome</keyword>
<comment type="subcellular location">
    <subcellularLocation>
        <location evidence="1 8">Cell membrane</location>
        <topology evidence="1 8">Multi-pass membrane protein</topology>
    </subcellularLocation>
</comment>
<keyword evidence="5 8" id="KW-0812">Transmembrane</keyword>
<protein>
    <recommendedName>
        <fullName evidence="8">Probable membrane transporter protein</fullName>
    </recommendedName>
</protein>
<feature type="transmembrane region" description="Helical" evidence="8">
    <location>
        <begin position="144"/>
        <end position="167"/>
    </location>
</feature>
<dbReference type="EMBL" id="JAABNR010000008">
    <property type="protein sequence ID" value="NBZ87898.1"/>
    <property type="molecule type" value="Genomic_DNA"/>
</dbReference>
<gene>
    <name evidence="9" type="ORF">GV832_09940</name>
</gene>
<evidence type="ECO:0000256" key="8">
    <source>
        <dbReference type="RuleBase" id="RU363041"/>
    </source>
</evidence>
<organism evidence="9 10">
    <name type="scientific">Stagnihabitans tardus</name>
    <dbReference type="NCBI Taxonomy" id="2699202"/>
    <lineage>
        <taxon>Bacteria</taxon>
        <taxon>Pseudomonadati</taxon>
        <taxon>Pseudomonadota</taxon>
        <taxon>Alphaproteobacteria</taxon>
        <taxon>Rhodobacterales</taxon>
        <taxon>Paracoccaceae</taxon>
        <taxon>Stagnihabitans</taxon>
    </lineage>
</organism>
<evidence type="ECO:0000256" key="1">
    <source>
        <dbReference type="ARBA" id="ARBA00004651"/>
    </source>
</evidence>